<evidence type="ECO:0000256" key="1">
    <source>
        <dbReference type="ARBA" id="ARBA00001947"/>
    </source>
</evidence>
<evidence type="ECO:0000256" key="2">
    <source>
        <dbReference type="ARBA" id="ARBA00007749"/>
    </source>
</evidence>
<dbReference type="InterPro" id="IPR001279">
    <property type="entry name" value="Metallo-B-lactamas"/>
</dbReference>
<dbReference type="RefSeq" id="WP_133358368.1">
    <property type="nucleotide sequence ID" value="NZ_SMUV01000047.1"/>
</dbReference>
<dbReference type="PANTHER" id="PTHR42978:SF2">
    <property type="entry name" value="102 KBASES UNSTABLE REGION: FROM 1 TO 119443"/>
    <property type="match status" value="1"/>
</dbReference>
<dbReference type="Proteomes" id="UP000295301">
    <property type="component" value="Unassembled WGS sequence"/>
</dbReference>
<dbReference type="Pfam" id="PF00753">
    <property type="entry name" value="Lactamase_B"/>
    <property type="match status" value="1"/>
</dbReference>
<comment type="similarity">
    <text evidence="2">Belongs to the metallo-beta-lactamase superfamily.</text>
</comment>
<sequence length="267" mass="29911">MTNVSYANTGEMRVYALFCGGDFMDMAVFDPFDENVGTKVFNPYFSYLITHPKGNVLFDTAGHPDLATDPHSRMGDAADAFVVKMGPDDWVVPRLKQLGLEPADISTVIQSHLHFDHTGALGWFPHARVLVQRTELDFAMNPPVYQAGAFISADFDSGLNWDRLDGERDVFGDGTIRCIPTPGHTPGHQSLLIDLPSRPLFLLADAHYLLSKLRQRVMPGFLWSPDALLESWDRIEEIERQTNARLVVTHELDFETSVPKSPGEFYS</sequence>
<dbReference type="InterPro" id="IPR036866">
    <property type="entry name" value="RibonucZ/Hydroxyglut_hydro"/>
</dbReference>
<keyword evidence="5" id="KW-0862">Zinc</keyword>
<dbReference type="GO" id="GO:0016787">
    <property type="term" value="F:hydrolase activity"/>
    <property type="evidence" value="ECO:0007669"/>
    <property type="project" value="UniProtKB-KW"/>
</dbReference>
<accession>A0A4R5VG65</accession>
<keyword evidence="4" id="KW-0378">Hydrolase</keyword>
<evidence type="ECO:0000313" key="8">
    <source>
        <dbReference type="Proteomes" id="UP000295301"/>
    </source>
</evidence>
<protein>
    <submittedName>
        <fullName evidence="7">N-acyl homoserine lactonase family protein</fullName>
    </submittedName>
</protein>
<dbReference type="AlphaFoldDB" id="A0A4R5VG65"/>
<dbReference type="GO" id="GO:0046872">
    <property type="term" value="F:metal ion binding"/>
    <property type="evidence" value="ECO:0007669"/>
    <property type="project" value="UniProtKB-KW"/>
</dbReference>
<proteinExistence type="inferred from homology"/>
<dbReference type="InterPro" id="IPR051013">
    <property type="entry name" value="MBL_superfamily_lactonases"/>
</dbReference>
<organism evidence="7 8">
    <name type="scientific">Antarcticimicrobium luteum</name>
    <dbReference type="NCBI Taxonomy" id="2547397"/>
    <lineage>
        <taxon>Bacteria</taxon>
        <taxon>Pseudomonadati</taxon>
        <taxon>Pseudomonadota</taxon>
        <taxon>Alphaproteobacteria</taxon>
        <taxon>Rhodobacterales</taxon>
        <taxon>Paracoccaceae</taxon>
        <taxon>Antarcticimicrobium</taxon>
    </lineage>
</organism>
<keyword evidence="8" id="KW-1185">Reference proteome</keyword>
<comment type="caution">
    <text evidence="7">The sequence shown here is derived from an EMBL/GenBank/DDBJ whole genome shotgun (WGS) entry which is preliminary data.</text>
</comment>
<gene>
    <name evidence="7" type="ORF">E1832_03630</name>
</gene>
<name>A0A4R5VG65_9RHOB</name>
<dbReference type="Gene3D" id="3.60.15.10">
    <property type="entry name" value="Ribonuclease Z/Hydroxyacylglutathione hydrolase-like"/>
    <property type="match status" value="1"/>
</dbReference>
<dbReference type="PANTHER" id="PTHR42978">
    <property type="entry name" value="QUORUM-QUENCHING LACTONASE YTNP-RELATED-RELATED"/>
    <property type="match status" value="1"/>
</dbReference>
<dbReference type="SUPFAM" id="SSF56281">
    <property type="entry name" value="Metallo-hydrolase/oxidoreductase"/>
    <property type="match status" value="1"/>
</dbReference>
<evidence type="ECO:0000256" key="5">
    <source>
        <dbReference type="ARBA" id="ARBA00022833"/>
    </source>
</evidence>
<evidence type="ECO:0000259" key="6">
    <source>
        <dbReference type="SMART" id="SM00849"/>
    </source>
</evidence>
<reference evidence="7 8" key="1">
    <citation type="submission" date="2019-03" db="EMBL/GenBank/DDBJ databases">
        <title>Ruegeria lutea sp. nov., a novel strain, isolated from marine sediment, the Masan Bay, South Korea.</title>
        <authorList>
            <person name="Kim J."/>
            <person name="Kim D.-Y."/>
            <person name="Lee S.-S."/>
        </authorList>
    </citation>
    <scope>NUCLEOTIDE SEQUENCE [LARGE SCALE GENOMIC DNA]</scope>
    <source>
        <strain evidence="7 8">318-1</strain>
    </source>
</reference>
<dbReference type="EMBL" id="SMUV01000047">
    <property type="protein sequence ID" value="TDK51396.1"/>
    <property type="molecule type" value="Genomic_DNA"/>
</dbReference>
<keyword evidence="3" id="KW-0479">Metal-binding</keyword>
<feature type="domain" description="Metallo-beta-lactamase" evidence="6">
    <location>
        <begin position="43"/>
        <end position="250"/>
    </location>
</feature>
<dbReference type="CDD" id="cd07729">
    <property type="entry name" value="AHL_lactonase_MBL-fold"/>
    <property type="match status" value="1"/>
</dbReference>
<evidence type="ECO:0000256" key="3">
    <source>
        <dbReference type="ARBA" id="ARBA00022723"/>
    </source>
</evidence>
<evidence type="ECO:0000313" key="7">
    <source>
        <dbReference type="EMBL" id="TDK51396.1"/>
    </source>
</evidence>
<dbReference type="SMART" id="SM00849">
    <property type="entry name" value="Lactamase_B"/>
    <property type="match status" value="1"/>
</dbReference>
<comment type="cofactor">
    <cofactor evidence="1">
        <name>Zn(2+)</name>
        <dbReference type="ChEBI" id="CHEBI:29105"/>
    </cofactor>
</comment>
<evidence type="ECO:0000256" key="4">
    <source>
        <dbReference type="ARBA" id="ARBA00022801"/>
    </source>
</evidence>
<dbReference type="OrthoDB" id="9773738at2"/>